<dbReference type="InterPro" id="IPR054574">
    <property type="entry name" value="Cgl0159_dom"/>
</dbReference>
<gene>
    <name evidence="2" type="ORF">UFOPK1767_00711</name>
</gene>
<name>A0A6J6FER2_9ZZZZ</name>
<evidence type="ECO:0000313" key="2">
    <source>
        <dbReference type="EMBL" id="CAB4587120.1"/>
    </source>
</evidence>
<dbReference type="Pfam" id="PF22649">
    <property type="entry name" value="Cgl0159"/>
    <property type="match status" value="1"/>
</dbReference>
<proteinExistence type="predicted"/>
<feature type="domain" description="Cgl0159-like" evidence="1">
    <location>
        <begin position="39"/>
        <end position="290"/>
    </location>
</feature>
<dbReference type="SUPFAM" id="SSF51569">
    <property type="entry name" value="Aldolase"/>
    <property type="match status" value="1"/>
</dbReference>
<reference evidence="2" key="1">
    <citation type="submission" date="2020-05" db="EMBL/GenBank/DDBJ databases">
        <authorList>
            <person name="Chiriac C."/>
            <person name="Salcher M."/>
            <person name="Ghai R."/>
            <person name="Kavagutti S V."/>
        </authorList>
    </citation>
    <scope>NUCLEOTIDE SEQUENCE</scope>
</reference>
<dbReference type="AlphaFoldDB" id="A0A6J6FER2"/>
<organism evidence="2">
    <name type="scientific">freshwater metagenome</name>
    <dbReference type="NCBI Taxonomy" id="449393"/>
    <lineage>
        <taxon>unclassified sequences</taxon>
        <taxon>metagenomes</taxon>
        <taxon>ecological metagenomes</taxon>
    </lineage>
</organism>
<accession>A0A6J6FER2</accession>
<dbReference type="Gene3D" id="3.20.20.70">
    <property type="entry name" value="Aldolase class I"/>
    <property type="match status" value="1"/>
</dbReference>
<sequence>MSLDQAHYRELIDARVFSPDAFATALLSRRRRPIVGTDGRLIIIAADHTARGKISLGSNPVAMADRYTLLDRLFRCLALPEVDGVLASADILEELAWLGALNGKLAIGTMNRGGIIGATWELDDRVTAYDTIHIESMGLDGGKTLIRIDYSDPGVARTIETVARLTTELADRKLMAMIEPLPYLKDSAGKAILDTSDEALTTVVAIASGLGSSSAYTWLKIPATARMAEVAAATTLPILMLGGEPVSDSDETFALWATAMNEPNVRGVVAGRTLLYPNDGDPEGAVARAAAVVRPSSPTNSKGTS</sequence>
<dbReference type="InterPro" id="IPR013785">
    <property type="entry name" value="Aldolase_TIM"/>
</dbReference>
<dbReference type="EMBL" id="CAEZTZ010000089">
    <property type="protein sequence ID" value="CAB4587120.1"/>
    <property type="molecule type" value="Genomic_DNA"/>
</dbReference>
<protein>
    <submittedName>
        <fullName evidence="2">Unannotated protein</fullName>
    </submittedName>
</protein>
<evidence type="ECO:0000259" key="1">
    <source>
        <dbReference type="Pfam" id="PF22649"/>
    </source>
</evidence>